<dbReference type="Gene3D" id="3.90.215.10">
    <property type="entry name" value="Gamma Fibrinogen, chain A, domain 1"/>
    <property type="match status" value="2"/>
</dbReference>
<dbReference type="PROSITE" id="PS51406">
    <property type="entry name" value="FIBRINOGEN_C_2"/>
    <property type="match status" value="1"/>
</dbReference>
<dbReference type="SUPFAM" id="SSF56496">
    <property type="entry name" value="Fibrinogen C-terminal domain-like"/>
    <property type="match status" value="1"/>
</dbReference>
<proteinExistence type="predicted"/>
<dbReference type="GO" id="GO:0005615">
    <property type="term" value="C:extracellular space"/>
    <property type="evidence" value="ECO:0007669"/>
    <property type="project" value="TreeGrafter"/>
</dbReference>
<evidence type="ECO:0000313" key="4">
    <source>
        <dbReference type="EMBL" id="GIY86008.1"/>
    </source>
</evidence>
<keyword evidence="2" id="KW-0732">Signal</keyword>
<dbReference type="InterPro" id="IPR014716">
    <property type="entry name" value="Fibrinogen_a/b/g_C_1"/>
</dbReference>
<dbReference type="PROSITE" id="PS00514">
    <property type="entry name" value="FIBRINOGEN_C_1"/>
    <property type="match status" value="1"/>
</dbReference>
<keyword evidence="5" id="KW-1185">Reference proteome</keyword>
<reference evidence="4 5" key="1">
    <citation type="submission" date="2021-06" db="EMBL/GenBank/DDBJ databases">
        <title>Caerostris extrusa draft genome.</title>
        <authorList>
            <person name="Kono N."/>
            <person name="Arakawa K."/>
        </authorList>
    </citation>
    <scope>NUCLEOTIDE SEQUENCE [LARGE SCALE GENOMIC DNA]</scope>
</reference>
<dbReference type="Proteomes" id="UP001054945">
    <property type="component" value="Unassembled WGS sequence"/>
</dbReference>
<dbReference type="EMBL" id="BPLR01016726">
    <property type="protein sequence ID" value="GIY86008.1"/>
    <property type="molecule type" value="Genomic_DNA"/>
</dbReference>
<accession>A0AAV4WUJ7</accession>
<dbReference type="InterPro" id="IPR036056">
    <property type="entry name" value="Fibrinogen-like_C"/>
</dbReference>
<evidence type="ECO:0000256" key="2">
    <source>
        <dbReference type="SAM" id="SignalP"/>
    </source>
</evidence>
<feature type="chain" id="PRO_5043629811" evidence="2">
    <location>
        <begin position="23"/>
        <end position="320"/>
    </location>
</feature>
<protein>
    <submittedName>
        <fullName evidence="4">Techylectin-5B</fullName>
    </submittedName>
</protein>
<feature type="signal peptide" evidence="2">
    <location>
        <begin position="1"/>
        <end position="22"/>
    </location>
</feature>
<dbReference type="PANTHER" id="PTHR19143">
    <property type="entry name" value="FIBRINOGEN/TENASCIN/ANGIOPOEITIN"/>
    <property type="match status" value="1"/>
</dbReference>
<keyword evidence="1" id="KW-1015">Disulfide bond</keyword>
<evidence type="ECO:0000256" key="1">
    <source>
        <dbReference type="ARBA" id="ARBA00023157"/>
    </source>
</evidence>
<feature type="domain" description="Fibrinogen C-terminal" evidence="3">
    <location>
        <begin position="130"/>
        <end position="319"/>
    </location>
</feature>
<dbReference type="InterPro" id="IPR020837">
    <property type="entry name" value="Fibrinogen_CS"/>
</dbReference>
<dbReference type="InterPro" id="IPR002181">
    <property type="entry name" value="Fibrinogen_a/b/g_C_dom"/>
</dbReference>
<sequence length="320" mass="36993">MHCRWLIFGGIFFLFVTGLSEGSNESTCEKDRTLVLLDMTNYCISKAKDLYSALADDEMIFNGTSCGKKGRPVSYLKMAKILISNIEDNYLLGEKSTGEELDSFYSLDFKRFRKGIGKDNDEKKTLLLPKVHHKRPTDCSQVLEIERGKSGIYKIWVADKEMDVYCDMDTDGGGWTVIQRRDNFTVQQDFYQDWETYKTGFGNLTQEFWLGNENIHALSNQTQYEMRIDLEDADGNQEHSGTAGDSMAYHNNNTFKTKDTSKTVCVEERRGGWWYDFCTESNLNGLYQPGVDDRAGLTWYSWHNHVSLKFTEMKIRRRPN</sequence>
<gene>
    <name evidence="4" type="ORF">CEXT_141401</name>
</gene>
<dbReference type="SMART" id="SM00186">
    <property type="entry name" value="FBG"/>
    <property type="match status" value="1"/>
</dbReference>
<dbReference type="InterPro" id="IPR050373">
    <property type="entry name" value="Fibrinogen_C-term_domain"/>
</dbReference>
<dbReference type="CDD" id="cd00087">
    <property type="entry name" value="FReD"/>
    <property type="match status" value="1"/>
</dbReference>
<dbReference type="AlphaFoldDB" id="A0AAV4WUJ7"/>
<dbReference type="PANTHER" id="PTHR19143:SF458">
    <property type="entry name" value="FIBRINOGEN C-TERMINAL DOMAIN-CONTAINING PROTEIN-RELATED"/>
    <property type="match status" value="1"/>
</dbReference>
<dbReference type="NCBIfam" id="NF040941">
    <property type="entry name" value="GGGWT_bact"/>
    <property type="match status" value="1"/>
</dbReference>
<dbReference type="Pfam" id="PF00147">
    <property type="entry name" value="Fibrinogen_C"/>
    <property type="match status" value="2"/>
</dbReference>
<evidence type="ECO:0000259" key="3">
    <source>
        <dbReference type="PROSITE" id="PS51406"/>
    </source>
</evidence>
<comment type="caution">
    <text evidence="4">The sequence shown here is derived from an EMBL/GenBank/DDBJ whole genome shotgun (WGS) entry which is preliminary data.</text>
</comment>
<name>A0AAV4WUJ7_CAEEX</name>
<organism evidence="4 5">
    <name type="scientific">Caerostris extrusa</name>
    <name type="common">Bark spider</name>
    <name type="synonym">Caerostris bankana</name>
    <dbReference type="NCBI Taxonomy" id="172846"/>
    <lineage>
        <taxon>Eukaryota</taxon>
        <taxon>Metazoa</taxon>
        <taxon>Ecdysozoa</taxon>
        <taxon>Arthropoda</taxon>
        <taxon>Chelicerata</taxon>
        <taxon>Arachnida</taxon>
        <taxon>Araneae</taxon>
        <taxon>Araneomorphae</taxon>
        <taxon>Entelegynae</taxon>
        <taxon>Araneoidea</taxon>
        <taxon>Araneidae</taxon>
        <taxon>Caerostris</taxon>
    </lineage>
</organism>
<evidence type="ECO:0000313" key="5">
    <source>
        <dbReference type="Proteomes" id="UP001054945"/>
    </source>
</evidence>